<gene>
    <name evidence="5" type="ORF">CDO51_08560</name>
</gene>
<comment type="caution">
    <text evidence="5">The sequence shown here is derived from an EMBL/GenBank/DDBJ whole genome shotgun (WGS) entry which is preliminary data.</text>
</comment>
<organism evidence="5 6">
    <name type="scientific">Natranaerobius trueperi</name>
    <dbReference type="NCBI Taxonomy" id="759412"/>
    <lineage>
        <taxon>Bacteria</taxon>
        <taxon>Bacillati</taxon>
        <taxon>Bacillota</taxon>
        <taxon>Clostridia</taxon>
        <taxon>Natranaerobiales</taxon>
        <taxon>Natranaerobiaceae</taxon>
        <taxon>Natranaerobius</taxon>
    </lineage>
</organism>
<feature type="domain" description="Peptidase family U32 C-terminal" evidence="4">
    <location>
        <begin position="325"/>
        <end position="402"/>
    </location>
</feature>
<reference evidence="5 6" key="1">
    <citation type="submission" date="2017-06" db="EMBL/GenBank/DDBJ databases">
        <title>Draft Genome Sequence of Natranaerobius trueperi halophilic, alkalithermophilic bacteria from soda lakes.</title>
        <authorList>
            <person name="Zhao B."/>
        </authorList>
    </citation>
    <scope>NUCLEOTIDE SEQUENCE [LARGE SCALE GENOMIC DNA]</scope>
    <source>
        <strain evidence="5 6">DSM 18760</strain>
    </source>
</reference>
<dbReference type="RefSeq" id="WP_089023890.1">
    <property type="nucleotide sequence ID" value="NZ_NIQC01000018.1"/>
</dbReference>
<evidence type="ECO:0000259" key="4">
    <source>
        <dbReference type="Pfam" id="PF16325"/>
    </source>
</evidence>
<dbReference type="GO" id="GO:0006508">
    <property type="term" value="P:proteolysis"/>
    <property type="evidence" value="ECO:0007669"/>
    <property type="project" value="UniProtKB-KW"/>
</dbReference>
<dbReference type="InterPro" id="IPR001539">
    <property type="entry name" value="Peptidase_U32"/>
</dbReference>
<dbReference type="EMBL" id="NIQC01000018">
    <property type="protein sequence ID" value="OWZ83461.1"/>
    <property type="molecule type" value="Genomic_DNA"/>
</dbReference>
<comment type="similarity">
    <text evidence="3">Belongs to the peptidase U32 family.</text>
</comment>
<evidence type="ECO:0000256" key="3">
    <source>
        <dbReference type="ARBA" id="ARBA00038374"/>
    </source>
</evidence>
<dbReference type="InterPro" id="IPR032525">
    <property type="entry name" value="Peptidase_U32_C"/>
</dbReference>
<keyword evidence="6" id="KW-1185">Reference proteome</keyword>
<evidence type="ECO:0000313" key="6">
    <source>
        <dbReference type="Proteomes" id="UP000214588"/>
    </source>
</evidence>
<keyword evidence="1" id="KW-0645">Protease</keyword>
<dbReference type="PANTHER" id="PTHR30217">
    <property type="entry name" value="PEPTIDASE U32 FAMILY"/>
    <property type="match status" value="1"/>
</dbReference>
<dbReference type="InterPro" id="IPR051454">
    <property type="entry name" value="RNA/ubiquinone_mod_enzymes"/>
</dbReference>
<name>A0A226BX15_9FIRM</name>
<accession>A0A226BX15</accession>
<dbReference type="PANTHER" id="PTHR30217:SF6">
    <property type="entry name" value="TRNA HYDROXYLATION PROTEIN P"/>
    <property type="match status" value="1"/>
</dbReference>
<evidence type="ECO:0000313" key="5">
    <source>
        <dbReference type="EMBL" id="OWZ83461.1"/>
    </source>
</evidence>
<dbReference type="AlphaFoldDB" id="A0A226BX15"/>
<keyword evidence="2" id="KW-0378">Hydrolase</keyword>
<dbReference type="GO" id="GO:0008233">
    <property type="term" value="F:peptidase activity"/>
    <property type="evidence" value="ECO:0007669"/>
    <property type="project" value="UniProtKB-KW"/>
</dbReference>
<dbReference type="InterPro" id="IPR011060">
    <property type="entry name" value="RibuloseP-bd_barrel"/>
</dbReference>
<dbReference type="Pfam" id="PF16325">
    <property type="entry name" value="Peptidase_U32_C"/>
    <property type="match status" value="1"/>
</dbReference>
<protein>
    <submittedName>
        <fullName evidence="5">Peptidase U32</fullName>
    </submittedName>
</protein>
<dbReference type="PROSITE" id="PS01276">
    <property type="entry name" value="PEPTIDASE_U32"/>
    <property type="match status" value="1"/>
</dbReference>
<proteinExistence type="inferred from homology"/>
<dbReference type="Proteomes" id="UP000214588">
    <property type="component" value="Unassembled WGS sequence"/>
</dbReference>
<evidence type="ECO:0000256" key="1">
    <source>
        <dbReference type="ARBA" id="ARBA00022670"/>
    </source>
</evidence>
<dbReference type="SUPFAM" id="SSF51366">
    <property type="entry name" value="Ribulose-phoshate binding barrel"/>
    <property type="match status" value="1"/>
</dbReference>
<evidence type="ECO:0000256" key="2">
    <source>
        <dbReference type="ARBA" id="ARBA00022801"/>
    </source>
</evidence>
<sequence length="406" mass="46228">MNRHDFELLAPAGNLEKLKFAIDYGADAVYLGGKAYGLRAFAGNFSKEEMKAGIDYAHSFGKKVYVTVNIFAHNEDLVGLEDYLKELYELGVDALIISDPGIISICKEIIPDMEIHLSTQANCTNYKTAEFWQKQGLDRVILARELNLNEIKDIKEKLPSLEIEAFIHGAMCISYSGRCLLSNYLAERDANRGMCAHPCRWEYYLVEKQRPGEYLPIVEDERGTQIMSSKDLCMIKHLPNLIDAGVTKFKIEGRMKSAHYVATVIRAYRKTIDSYLQDPYNFEFDPSLLKELEKASTRPFSTGFYFDLPNGNDQIYEKEEKQSYYDFVGIVLNNQDGYLTVQQRNHFQVGDRLEIVGPTKKDTMVVNQIINSQGEKTQVAPHPKEVVTIPADINCEENALIRKITN</sequence>
<dbReference type="Gene3D" id="2.40.30.10">
    <property type="entry name" value="Translation factors"/>
    <property type="match status" value="1"/>
</dbReference>
<dbReference type="OrthoDB" id="9807498at2"/>
<dbReference type="Pfam" id="PF01136">
    <property type="entry name" value="Peptidase_U32"/>
    <property type="match status" value="1"/>
</dbReference>